<dbReference type="SMART" id="SM00605">
    <property type="entry name" value="CW"/>
    <property type="match status" value="1"/>
</dbReference>
<feature type="signal peptide" evidence="2">
    <location>
        <begin position="1"/>
        <end position="20"/>
    </location>
</feature>
<evidence type="ECO:0000313" key="4">
    <source>
        <dbReference type="EMBL" id="EFP02754.1"/>
    </source>
</evidence>
<dbReference type="EMBL" id="DS268411">
    <property type="protein sequence ID" value="EFP02754.1"/>
    <property type="molecule type" value="Genomic_DNA"/>
</dbReference>
<feature type="domain" description="PAN-3" evidence="3">
    <location>
        <begin position="8"/>
        <end position="137"/>
    </location>
</feature>
<keyword evidence="1" id="KW-0472">Membrane</keyword>
<dbReference type="PANTHER" id="PTHR47629:SF9">
    <property type="entry name" value="CW DOMAIN-CONTAINING PROTEIN-RELATED"/>
    <property type="match status" value="1"/>
</dbReference>
<sequence length="307" mass="34368">MTAIGVQIINTLLLIRLLDSTNLNKMVVIHGEPLTFTNYSTSSLNWNSCMSYCYQMLTCIAVHYYDQNPECQIFEIGKIHDLKQLDAYSGKIMAVKMLSNPTQCSSTSDGNSMRGEVSTSSMYQNYSITANLDIWSISASPLYKCPDSFRLFHRVLGMWCIGVSTVYFIFKLGQIQVVVTGPITQQDGSQLCIQDYLGVLSGFDSRDELRYMIDTVVLLVPSNTAYLWYGYWINGFRKETCRFSNQTGSDCSGIKGFTLTDPLLSNREWYLWGYDGQPNGMSDGLGTSNCIANRVNIHDGGGIDDIP</sequence>
<feature type="chain" id="PRO_5003175057" description="PAN-3 domain-containing protein" evidence="2">
    <location>
        <begin position="21"/>
        <end position="307"/>
    </location>
</feature>
<evidence type="ECO:0000256" key="1">
    <source>
        <dbReference type="SAM" id="Phobius"/>
    </source>
</evidence>
<keyword evidence="5" id="KW-1185">Reference proteome</keyword>
<proteinExistence type="predicted"/>
<reference evidence="4" key="1">
    <citation type="submission" date="2007-07" db="EMBL/GenBank/DDBJ databases">
        <title>PCAP assembly of the Caenorhabditis remanei genome.</title>
        <authorList>
            <consortium name="The Caenorhabditis remanei Sequencing Consortium"/>
            <person name="Wilson R.K."/>
        </authorList>
    </citation>
    <scope>NUCLEOTIDE SEQUENCE [LARGE SCALE GENOMIC DNA]</scope>
    <source>
        <strain evidence="4">PB4641</strain>
    </source>
</reference>
<dbReference type="Proteomes" id="UP000008281">
    <property type="component" value="Unassembled WGS sequence"/>
</dbReference>
<dbReference type="STRING" id="31234.E3LMZ6"/>
<evidence type="ECO:0000313" key="5">
    <source>
        <dbReference type="Proteomes" id="UP000008281"/>
    </source>
</evidence>
<dbReference type="InParanoid" id="E3LMZ6"/>
<evidence type="ECO:0000256" key="2">
    <source>
        <dbReference type="SAM" id="SignalP"/>
    </source>
</evidence>
<dbReference type="InterPro" id="IPR006583">
    <property type="entry name" value="PAN-3_domain"/>
</dbReference>
<feature type="transmembrane region" description="Helical" evidence="1">
    <location>
        <begin position="209"/>
        <end position="229"/>
    </location>
</feature>
<gene>
    <name evidence="4" type="ORF">CRE_28549</name>
</gene>
<dbReference type="SUPFAM" id="SSF57414">
    <property type="entry name" value="Hairpin loop containing domain-like"/>
    <property type="match status" value="1"/>
</dbReference>
<dbReference type="eggNOG" id="KOG4297">
    <property type="taxonomic scope" value="Eukaryota"/>
</dbReference>
<dbReference type="HOGENOM" id="CLU_045736_2_0_1"/>
<dbReference type="OMA" id="NCIANRV"/>
<evidence type="ECO:0000259" key="3">
    <source>
        <dbReference type="SMART" id="SM00605"/>
    </source>
</evidence>
<accession>E3LMZ6</accession>
<dbReference type="FunCoup" id="E3LMZ6">
    <property type="interactions" value="1081"/>
</dbReference>
<dbReference type="Pfam" id="PF08277">
    <property type="entry name" value="PAN_3"/>
    <property type="match status" value="1"/>
</dbReference>
<name>E3LMZ6_CAERE</name>
<protein>
    <recommendedName>
        <fullName evidence="3">PAN-3 domain-containing protein</fullName>
    </recommendedName>
</protein>
<dbReference type="OrthoDB" id="5863138at2759"/>
<keyword evidence="1" id="KW-0812">Transmembrane</keyword>
<feature type="transmembrane region" description="Helical" evidence="1">
    <location>
        <begin position="151"/>
        <end position="170"/>
    </location>
</feature>
<organism evidence="5">
    <name type="scientific">Caenorhabditis remanei</name>
    <name type="common">Caenorhabditis vulgaris</name>
    <dbReference type="NCBI Taxonomy" id="31234"/>
    <lineage>
        <taxon>Eukaryota</taxon>
        <taxon>Metazoa</taxon>
        <taxon>Ecdysozoa</taxon>
        <taxon>Nematoda</taxon>
        <taxon>Chromadorea</taxon>
        <taxon>Rhabditida</taxon>
        <taxon>Rhabditina</taxon>
        <taxon>Rhabditomorpha</taxon>
        <taxon>Rhabditoidea</taxon>
        <taxon>Rhabditidae</taxon>
        <taxon>Peloderinae</taxon>
        <taxon>Caenorhabditis</taxon>
    </lineage>
</organism>
<dbReference type="PANTHER" id="PTHR47629">
    <property type="entry name" value="C-TYPE LECTIN-RELATED"/>
    <property type="match status" value="1"/>
</dbReference>
<keyword evidence="1" id="KW-1133">Transmembrane helix</keyword>
<dbReference type="AlphaFoldDB" id="E3LMZ6"/>
<keyword evidence="2" id="KW-0732">Signal</keyword>